<comment type="caution">
    <text evidence="3">The sequence shown here is derived from an EMBL/GenBank/DDBJ whole genome shotgun (WGS) entry which is preliminary data.</text>
</comment>
<proteinExistence type="predicted"/>
<dbReference type="Gene3D" id="2.60.120.10">
    <property type="entry name" value="Jelly Rolls"/>
    <property type="match status" value="1"/>
</dbReference>
<dbReference type="SUPFAM" id="SSF51161">
    <property type="entry name" value="Trimeric LpxA-like enzymes"/>
    <property type="match status" value="1"/>
</dbReference>
<protein>
    <submittedName>
        <fullName evidence="3">Protein belonging to LPPG:FO 2-phospho-L-lactate transferase CofD/UPF0052</fullName>
    </submittedName>
</protein>
<dbReference type="Pfam" id="PF01933">
    <property type="entry name" value="CofD"/>
    <property type="match status" value="1"/>
</dbReference>
<dbReference type="Proteomes" id="UP000033428">
    <property type="component" value="Unassembled WGS sequence"/>
</dbReference>
<organism evidence="3 4">
    <name type="scientific">Candidatus Omnitrophus magneticus</name>
    <dbReference type="NCBI Taxonomy" id="1609969"/>
    <lineage>
        <taxon>Bacteria</taxon>
        <taxon>Pseudomonadati</taxon>
        <taxon>Candidatus Omnitrophota</taxon>
        <taxon>Candidatus Omnitrophus</taxon>
    </lineage>
</organism>
<keyword evidence="2" id="KW-0732">Signal</keyword>
<sequence length="3113" mass="354184">MKKNIFLKFINILTILAFSALNFTGLQVDAIEKIAVDKVFEKEELAPALLSYFLSGKEADIEAILNAVSRAETMPQLEKWKTEKRSAKENIDDIKREWISRYLMVWNKDAVGKNINLQERKQEFLIAFETGMINFERKQGKAINPILVKEIISYSGKILDEIFASQKEINLKERLKRFDVWASESAEHLTLNTLGNGTFKTEEDSKPLTWEKRTAINDILKRVSIWMKYFSENEDELPMIFPAPNEKYNNEVYKILYRIYGKDANKYKFEENVGVLTDKEYAMYQTHFNSPQDYKGKLLQKLTRDVVSRIIKEEFEKNNITDLDAVINGETSIGIVEKGLTKEYGVKKILEKGPVIFFGDEFSRGNDRTVSEYGNDASRNDLLCVSLDEWITKDKQIDDGVVYIGEKQAGTKRVIKRFVEIMKDDVNEKDRGKNAIIARAFVRALRENVNFDTMKNAGISIEKMNGKINSFLSAAIELRPKEPINFCFDIDGTLTNGSGYPFDAEMKELLRNLLDLTNGKIAIITGKNKTELKDCYIPDDLTLMASNPSEGFNKNAGKSISVDGFYNNTVKWRDNINEYKKQGVVTALTIPGEVIEIVNESSYKFKQNVLEFLTSGKNKIFTVKTDDKNNFFDTDSKEKFLGPYAGVLEETDDKGNKFTAVYIKENFYNNELKKNPYILAQILAREYEKSERGEIESNLLLTELALSSQHAKGRGVSDFKLFSLKELASVDKNQSNLRSLLNILAGTRIPMEINLYNEVSKAYSLSLFLYKAQSEIDALRNDPVLKDIAERALNMIKTPSLMFRLNIKKAKTKEDVDADKIIGTLLSTMQEAFLKEKYRVKILEKDKKKSEYKIALIGKCIFTFTCDKFWNYVDVRLEILDDSENLENLMRTAINIFFKNKSKVNHFQALSALETFRSNQMFKNVMESEGVFVRVDNLTGECAYENKKEGGAYKGIFYDTFSTVGNQHSLIKDIPITWKRVDIVPVHKLEVYDSFKGGISAHGFLLKSGDMYKKRISFASTKYKYQGNMADIQQVSAGEAIFTQFKFDSTGKKIISVLNQRLKSGDYFIARPGYFNQLTDIGMEPLIWTSISVDYSEFINKEDTTQALSSEIVENILARGSPIKFGRTWIRDKNIKEIIVIINKKYSKLKYWSGKGIQWIKPDVFSIDKSGDRSLLRIKSKEESIFSVGSLIRLYKNNTKILATIGEAVFYKSLGNFIPVNIVKEKTFNSMSFKLNQKIPVDLVYNSLEKYNVEVSPLRIYPEVDQLSGNVYFSGNSRVVIEGVSVSMNDLKDVCKMRLWLNSKNAINVMYSFAKKGLGQDVSDSNFKGEVIDIPANKPFLDDSINGMRIIICLEGSVEIRAPSLDDRLVLKKGESILVPALNGTYLVSSNTPVSSIFVIKENIGVEINLDRALKKLGYEGKELVTGFRMDIEKLMGVEDIIKATKLPRLEAEMYVKEFLKKVAFRMAEIETFHNLKHEMTGTELKNSLRTEFNNNFGSRLIILSGGKGSRYSPLGLANKAQGIGNKNESNARLTRTGFYSSLGVKPVVGIGRSALNLILNKEILERIKGGAKFVSSKHDEKIFNDKHTPKYLKERISVHKNLANNLSEECIYLPLGEKVSVDFIDEEIRERIFGDSELVFIDDTHEYGGGVFSLLGAVKKYFGGEVPYVTLVYEEAANSHLPFNPDMGLVLMMKSVIRDNFMVMGLRQDNFLEGKGIAFFTVDGDIEEITHWHNIVDGANGDVKRLLLLKNLLIKHPHNEHWLYRLYEWSNLTSQEKDQLSREIHKNVKSEYKNNIAISGNCATFNINEVGLYVREMDEANKKSGNTKHPWDILGAINKFYEHISYDHSPTGAVITNQGAAGIKNMWKEQEFFKMMEQRFMEELGYLARKGVVDIDRLDSITINFGNNLESFNLFKRLEDVFPKDAGIPVRLIGKIHLDLRATIEKGCEIKNSMIIGETILLRNSSVTNSILKNVKVETECEVIDSILKSNPNKKICVENKYENEYIILEDKRGDNVLDSYYEDCESEEVPYGMWEIMGLSKLKAIPKTNEEILEELKLLRENILGVVHWDNIDTAKFKDTMYVRKVVLAHLGLLSSLYETDPSVKGQVALPPVKIKNLDIIFDEEIKPYDVPAIFGKVVFDLAEKQFVRIIDQIILTGSIGFHNDNIKIGNGTYLNNVGFYVPSYIGDGWTLDNTNIGEHFTTNPGSRIVVLGDNKLVLENGTVMYREPFEGNIYGLSAMKDCKFTNKVKRVYIGAGSGIEKDDVQGRILEGITFNSEVVIIPEGTHIAGNSKYNKGIRQEEENLKAKIQNYIEKNQNFDFNDWLTDISGRAGRFTSLSAAISLVIKEAKEPNVVHEGIRKMLEALYKENPQYYKILTAKLLIISKVVSDDVFNAVKNMVRIKFPRQIDSMADFVEKLNIDISRGGRNVHQEYTNIINYAEELERYGNGPCILMKEKKEGIWETSYTNISSFKGKPMIHLAIALKTNSILKSFEDILLLFKVVLAIKSNQDDKQIKGMIESLEHKWKWDINALDKDFSVEKKPEDIIKFKKEKVLDLYKVLFGKNIKFEKGKVVVFRGGRGASPFLKLVKKEWPSSEIIQVPGATDDGRSWLLLSQMLPVSGMPDTGKCNMDLAKDKDLADILGGSKGRITDIEQLRALSHYAYEKEMWKKGNPINILTQAEKDILDSMELFRFIKTYIAQGEKEKNKMEKLLEYVTSFYKEVLIVSGSADVKEDSVFIKEIQGEYDKRLSMEESVNITTQVLVGLKETFFTERAAGAIKKHWEPFIKNFERYIEENFAGDYSDKKAVIGNIISILKEQFSENDKERQAQIFKAAKELQEIIKSLDSAKNQQNKVLYSLFEANMKIKDYGIPPRSLVLVGAYYNHNKNWKTAIENIGKIVEVDGKVIPATWERYHLMAMTADGQVLFSEDAINEVSKTSEFVFVGLAEKAIDFKTREALAHAENIIDEKERIKTKIKLLKEHCDKVEIAPSLEAFNAISDSDLLIIFPTTLVSNVGSALISPEIGRAIMQSKALKVWLPNGTIENDPPDTSVATMLDDIVRMIADKQRYTEKTVDPSERQSILNYVIARFPNMYSAYKSNYVDSDIKKNAK</sequence>
<dbReference type="InterPro" id="IPR036412">
    <property type="entry name" value="HAD-like_sf"/>
</dbReference>
<dbReference type="SUPFAM" id="SSF142338">
    <property type="entry name" value="CofD-like"/>
    <property type="match status" value="1"/>
</dbReference>
<evidence type="ECO:0000313" key="3">
    <source>
        <dbReference type="EMBL" id="KJJ85127.1"/>
    </source>
</evidence>
<feature type="chain" id="PRO_5002437355" evidence="2">
    <location>
        <begin position="20"/>
        <end position="3113"/>
    </location>
</feature>
<dbReference type="InterPro" id="IPR014710">
    <property type="entry name" value="RmlC-like_jellyroll"/>
</dbReference>
<dbReference type="InterPro" id="IPR023214">
    <property type="entry name" value="HAD_sf"/>
</dbReference>
<dbReference type="GO" id="GO:0043743">
    <property type="term" value="F:LPPG:FO 2-phospho-L-lactate transferase activity"/>
    <property type="evidence" value="ECO:0007669"/>
    <property type="project" value="InterPro"/>
</dbReference>
<dbReference type="InterPro" id="IPR011004">
    <property type="entry name" value="Trimer_LpxA-like_sf"/>
</dbReference>
<feature type="signal peptide" evidence="2">
    <location>
        <begin position="1"/>
        <end position="19"/>
    </location>
</feature>
<dbReference type="Gene3D" id="3.40.50.10680">
    <property type="entry name" value="CofD-like domains"/>
    <property type="match status" value="1"/>
</dbReference>
<dbReference type="SUPFAM" id="SSF56784">
    <property type="entry name" value="HAD-like"/>
    <property type="match status" value="1"/>
</dbReference>
<name>A0A0F0CPC5_9BACT</name>
<dbReference type="Gene3D" id="3.40.50.1000">
    <property type="entry name" value="HAD superfamily/HAD-like"/>
    <property type="match status" value="1"/>
</dbReference>
<dbReference type="PANTHER" id="PTHR30135">
    <property type="entry name" value="UNCHARACTERIZED PROTEIN YVCK-RELATED"/>
    <property type="match status" value="1"/>
</dbReference>
<dbReference type="PANTHER" id="PTHR30135:SF3">
    <property type="entry name" value="GLUCONEOGENESIS FACTOR-RELATED"/>
    <property type="match status" value="1"/>
</dbReference>
<dbReference type="InterPro" id="IPR010119">
    <property type="entry name" value="Gluconeogen_factor"/>
</dbReference>
<accession>A0A0F0CPC5</accession>
<dbReference type="InterPro" id="IPR002882">
    <property type="entry name" value="CofD"/>
</dbReference>
<dbReference type="InterPro" id="IPR038136">
    <property type="entry name" value="CofD-like_dom_sf"/>
</dbReference>
<dbReference type="EMBL" id="JYNY01000221">
    <property type="protein sequence ID" value="KJJ85127.1"/>
    <property type="molecule type" value="Genomic_DNA"/>
</dbReference>
<keyword evidence="1" id="KW-0963">Cytoplasm</keyword>
<evidence type="ECO:0000313" key="4">
    <source>
        <dbReference type="Proteomes" id="UP000033428"/>
    </source>
</evidence>
<gene>
    <name evidence="3" type="ORF">OMAG_001019</name>
</gene>
<keyword evidence="3" id="KW-0808">Transferase</keyword>
<reference evidence="3 4" key="1">
    <citation type="submission" date="2015-02" db="EMBL/GenBank/DDBJ databases">
        <title>Single-cell genomics of uncultivated deep-branching MTB reveals a conserved set of magnetosome genes.</title>
        <authorList>
            <person name="Kolinko S."/>
            <person name="Richter M."/>
            <person name="Glockner F.O."/>
            <person name="Brachmann A."/>
            <person name="Schuler D."/>
        </authorList>
    </citation>
    <scope>NUCLEOTIDE SEQUENCE [LARGE SCALE GENOMIC DNA]</scope>
    <source>
        <strain evidence="3">SKK-01</strain>
    </source>
</reference>
<keyword evidence="4" id="KW-1185">Reference proteome</keyword>
<evidence type="ECO:0000256" key="1">
    <source>
        <dbReference type="ARBA" id="ARBA00022490"/>
    </source>
</evidence>
<evidence type="ECO:0000256" key="2">
    <source>
        <dbReference type="SAM" id="SignalP"/>
    </source>
</evidence>